<evidence type="ECO:0000256" key="2">
    <source>
        <dbReference type="ARBA" id="ARBA00022552"/>
    </source>
</evidence>
<dbReference type="GO" id="GO:0003723">
    <property type="term" value="F:RNA binding"/>
    <property type="evidence" value="ECO:0007669"/>
    <property type="project" value="UniProtKB-UniRule"/>
</dbReference>
<dbReference type="EMBL" id="LYVF01000118">
    <property type="protein sequence ID" value="OAT82965.1"/>
    <property type="molecule type" value="Genomic_DNA"/>
</dbReference>
<comment type="subcellular location">
    <subcellularLocation>
        <location evidence="7">Cytoplasm</location>
    </subcellularLocation>
</comment>
<dbReference type="PROSITE" id="PS51689">
    <property type="entry name" value="SAM_RNA_A_N6_MT"/>
    <property type="match status" value="1"/>
</dbReference>
<dbReference type="InterPro" id="IPR020598">
    <property type="entry name" value="rRNA_Ade_methylase_Trfase_N"/>
</dbReference>
<dbReference type="RefSeq" id="WP_066667559.1">
    <property type="nucleotide sequence ID" value="NZ_LYVF01000118.1"/>
</dbReference>
<dbReference type="EC" id="2.1.1.182" evidence="7"/>
<evidence type="ECO:0000256" key="3">
    <source>
        <dbReference type="ARBA" id="ARBA00022603"/>
    </source>
</evidence>
<evidence type="ECO:0000256" key="4">
    <source>
        <dbReference type="ARBA" id="ARBA00022679"/>
    </source>
</evidence>
<dbReference type="GO" id="GO:0005829">
    <property type="term" value="C:cytosol"/>
    <property type="evidence" value="ECO:0007669"/>
    <property type="project" value="TreeGrafter"/>
</dbReference>
<feature type="binding site" evidence="7 8">
    <location>
        <position position="28"/>
    </location>
    <ligand>
        <name>S-adenosyl-L-methionine</name>
        <dbReference type="ChEBI" id="CHEBI:59789"/>
    </ligand>
</feature>
<comment type="function">
    <text evidence="7">Specifically dimethylates two adjacent adenosines (A1518 and A1519) in the loop of a conserved hairpin near the 3'-end of 16S rRNA in the 30S particle. May play a critical role in biogenesis of 30S subunits.</text>
</comment>
<dbReference type="GO" id="GO:0052908">
    <property type="term" value="F:16S rRNA (adenine(1518)-N(6)/adenine(1519)-N(6))-dimethyltransferase activity"/>
    <property type="evidence" value="ECO:0007669"/>
    <property type="project" value="UniProtKB-EC"/>
</dbReference>
<reference evidence="10 11" key="1">
    <citation type="submission" date="2016-04" db="EMBL/GenBank/DDBJ databases">
        <authorList>
            <person name="Evans L.H."/>
            <person name="Alamgir A."/>
            <person name="Owens N."/>
            <person name="Weber N.D."/>
            <person name="Virtaneva K."/>
            <person name="Barbian K."/>
            <person name="Babar A."/>
            <person name="Rosenke K."/>
        </authorList>
    </citation>
    <scope>NUCLEOTIDE SEQUENCE [LARGE SCALE GENOMIC DNA]</scope>
    <source>
        <strain evidence="10 11">LMa1</strain>
    </source>
</reference>
<dbReference type="SUPFAM" id="SSF53335">
    <property type="entry name" value="S-adenosyl-L-methionine-dependent methyltransferases"/>
    <property type="match status" value="1"/>
</dbReference>
<sequence length="295" mass="31486">MAQLATPSAVRAVLEKYNVHLRRSLGQNFLVDANIVRKIAAAAGLEKDDLVFEIGPGTGVLTGVLATEAGRVVALEIDRSLLPVLAETLAGLDNVTVLHRDAMQADLDELAAAAAPDAAGRPYKLVANLPYYITTPLIMRLLEKRFNISRLVVMVQLEVAARLAAAPGGKDYGALSVAVQYYTEPEMLFRVPRTVFLPRPEVDSAVVRLERRPAPAVAVPDEELFFALVRGAFGQRRKTAGNALAGSGVMPGWSRAQWEQALSAAGIALGRRGETLGLAEFAALCRVCAAGGGYR</sequence>
<evidence type="ECO:0000256" key="8">
    <source>
        <dbReference type="PROSITE-ProRule" id="PRU01026"/>
    </source>
</evidence>
<keyword evidence="6 7" id="KW-0694">RNA-binding</keyword>
<dbReference type="Proteomes" id="UP000078532">
    <property type="component" value="Unassembled WGS sequence"/>
</dbReference>
<dbReference type="SMART" id="SM00650">
    <property type="entry name" value="rADc"/>
    <property type="match status" value="1"/>
</dbReference>
<name>A0A1B7LFP6_9FIRM</name>
<dbReference type="AlphaFoldDB" id="A0A1B7LFP6"/>
<dbReference type="OrthoDB" id="9814755at2"/>
<feature type="binding site" evidence="7 8">
    <location>
        <position position="101"/>
    </location>
    <ligand>
        <name>S-adenosyl-L-methionine</name>
        <dbReference type="ChEBI" id="CHEBI:59789"/>
    </ligand>
</feature>
<dbReference type="HAMAP" id="MF_00607">
    <property type="entry name" value="16SrRNA_methyltr_A"/>
    <property type="match status" value="1"/>
</dbReference>
<organism evidence="10 11">
    <name type="scientific">Desulfotomaculum copahuensis</name>
    <dbReference type="NCBI Taxonomy" id="1838280"/>
    <lineage>
        <taxon>Bacteria</taxon>
        <taxon>Bacillati</taxon>
        <taxon>Bacillota</taxon>
        <taxon>Clostridia</taxon>
        <taxon>Eubacteriales</taxon>
        <taxon>Desulfotomaculaceae</taxon>
        <taxon>Desulfotomaculum</taxon>
    </lineage>
</organism>
<dbReference type="InterPro" id="IPR011530">
    <property type="entry name" value="rRNA_adenine_dimethylase"/>
</dbReference>
<dbReference type="Pfam" id="PF00398">
    <property type="entry name" value="RrnaAD"/>
    <property type="match status" value="1"/>
</dbReference>
<dbReference type="Gene3D" id="3.40.50.150">
    <property type="entry name" value="Vaccinia Virus protein VP39"/>
    <property type="match status" value="1"/>
</dbReference>
<keyword evidence="4 7" id="KW-0808">Transferase</keyword>
<dbReference type="CDD" id="cd02440">
    <property type="entry name" value="AdoMet_MTases"/>
    <property type="match status" value="1"/>
</dbReference>
<protein>
    <recommendedName>
        <fullName evidence="7">Ribosomal RNA small subunit methyltransferase A</fullName>
        <ecNumber evidence="7">2.1.1.182</ecNumber>
    </recommendedName>
    <alternativeName>
        <fullName evidence="7">16S rRNA (adenine(1518)-N(6)/adenine(1519)-N(6))-dimethyltransferase</fullName>
    </alternativeName>
    <alternativeName>
        <fullName evidence="7">16S rRNA dimethyladenosine transferase</fullName>
    </alternativeName>
    <alternativeName>
        <fullName evidence="7">16S rRNA dimethylase</fullName>
    </alternativeName>
    <alternativeName>
        <fullName evidence="7">S-adenosylmethionine-6-N', N'-adenosyl(rRNA) dimethyltransferase</fullName>
    </alternativeName>
</protein>
<keyword evidence="5 7" id="KW-0949">S-adenosyl-L-methionine</keyword>
<keyword evidence="2 7" id="KW-0698">rRNA processing</keyword>
<keyword evidence="11" id="KW-1185">Reference proteome</keyword>
<dbReference type="NCBIfam" id="TIGR00755">
    <property type="entry name" value="ksgA"/>
    <property type="match status" value="1"/>
</dbReference>
<dbReference type="FunFam" id="3.40.50.150:FF:000023">
    <property type="entry name" value="Ribosomal RNA small subunit methyltransferase A"/>
    <property type="match status" value="1"/>
</dbReference>
<dbReference type="PROSITE" id="PS01131">
    <property type="entry name" value="RRNA_A_DIMETH"/>
    <property type="match status" value="1"/>
</dbReference>
<keyword evidence="3 7" id="KW-0489">Methyltransferase</keyword>
<feature type="binding site" evidence="7 8">
    <location>
        <position position="76"/>
    </location>
    <ligand>
        <name>S-adenosyl-L-methionine</name>
        <dbReference type="ChEBI" id="CHEBI:59789"/>
    </ligand>
</feature>
<evidence type="ECO:0000256" key="6">
    <source>
        <dbReference type="ARBA" id="ARBA00022884"/>
    </source>
</evidence>
<feature type="domain" description="Ribosomal RNA adenine methylase transferase N-terminal" evidence="9">
    <location>
        <begin position="35"/>
        <end position="213"/>
    </location>
</feature>
<evidence type="ECO:0000259" key="9">
    <source>
        <dbReference type="SMART" id="SM00650"/>
    </source>
</evidence>
<dbReference type="InterPro" id="IPR001737">
    <property type="entry name" value="KsgA/Erm"/>
</dbReference>
<evidence type="ECO:0000313" key="10">
    <source>
        <dbReference type="EMBL" id="OAT82965.1"/>
    </source>
</evidence>
<evidence type="ECO:0000256" key="5">
    <source>
        <dbReference type="ARBA" id="ARBA00022691"/>
    </source>
</evidence>
<feature type="binding site" evidence="7 8">
    <location>
        <position position="128"/>
    </location>
    <ligand>
        <name>S-adenosyl-L-methionine</name>
        <dbReference type="ChEBI" id="CHEBI:59789"/>
    </ligand>
</feature>
<dbReference type="InterPro" id="IPR029063">
    <property type="entry name" value="SAM-dependent_MTases_sf"/>
</dbReference>
<feature type="binding site" evidence="7 8">
    <location>
        <position position="30"/>
    </location>
    <ligand>
        <name>S-adenosyl-L-methionine</name>
        <dbReference type="ChEBI" id="CHEBI:59789"/>
    </ligand>
</feature>
<dbReference type="PANTHER" id="PTHR11727:SF7">
    <property type="entry name" value="DIMETHYLADENOSINE TRANSFERASE-RELATED"/>
    <property type="match status" value="1"/>
</dbReference>
<evidence type="ECO:0000256" key="1">
    <source>
        <dbReference type="ARBA" id="ARBA00022490"/>
    </source>
</evidence>
<comment type="caution">
    <text evidence="10">The sequence shown here is derived from an EMBL/GenBank/DDBJ whole genome shotgun (WGS) entry which is preliminary data.</text>
</comment>
<proteinExistence type="inferred from homology"/>
<dbReference type="STRING" id="1838280.A6M21_08395"/>
<dbReference type="InterPro" id="IPR023165">
    <property type="entry name" value="rRNA_Ade_diMease-like_C"/>
</dbReference>
<dbReference type="InterPro" id="IPR020596">
    <property type="entry name" value="rRNA_Ade_Mease_Trfase_CS"/>
</dbReference>
<comment type="similarity">
    <text evidence="7">Belongs to the class I-like SAM-binding methyltransferase superfamily. rRNA adenine N(6)-methyltransferase family. RsmA subfamily.</text>
</comment>
<comment type="catalytic activity">
    <reaction evidence="7">
        <text>adenosine(1518)/adenosine(1519) in 16S rRNA + 4 S-adenosyl-L-methionine = N(6)-dimethyladenosine(1518)/N(6)-dimethyladenosine(1519) in 16S rRNA + 4 S-adenosyl-L-homocysteine + 4 H(+)</text>
        <dbReference type="Rhea" id="RHEA:19609"/>
        <dbReference type="Rhea" id="RHEA-COMP:10232"/>
        <dbReference type="Rhea" id="RHEA-COMP:10233"/>
        <dbReference type="ChEBI" id="CHEBI:15378"/>
        <dbReference type="ChEBI" id="CHEBI:57856"/>
        <dbReference type="ChEBI" id="CHEBI:59789"/>
        <dbReference type="ChEBI" id="CHEBI:74411"/>
        <dbReference type="ChEBI" id="CHEBI:74493"/>
        <dbReference type="EC" id="2.1.1.182"/>
    </reaction>
</comment>
<dbReference type="Gene3D" id="1.10.8.100">
    <property type="entry name" value="Ribosomal RNA adenine dimethylase-like, domain 2"/>
    <property type="match status" value="1"/>
</dbReference>
<feature type="binding site" evidence="7 8">
    <location>
        <position position="55"/>
    </location>
    <ligand>
        <name>S-adenosyl-L-methionine</name>
        <dbReference type="ChEBI" id="CHEBI:59789"/>
    </ligand>
</feature>
<evidence type="ECO:0000313" key="11">
    <source>
        <dbReference type="Proteomes" id="UP000078532"/>
    </source>
</evidence>
<dbReference type="PANTHER" id="PTHR11727">
    <property type="entry name" value="DIMETHYLADENOSINE TRANSFERASE"/>
    <property type="match status" value="1"/>
</dbReference>
<accession>A0A1B7LFP6</accession>
<keyword evidence="1 7" id="KW-0963">Cytoplasm</keyword>
<evidence type="ECO:0000256" key="7">
    <source>
        <dbReference type="HAMAP-Rule" id="MF_00607"/>
    </source>
</evidence>
<gene>
    <name evidence="7" type="primary">rsmA</name>
    <name evidence="7" type="synonym">ksgA</name>
    <name evidence="10" type="ORF">A6M21_08395</name>
</gene>